<feature type="signal peptide" evidence="1">
    <location>
        <begin position="1"/>
        <end position="24"/>
    </location>
</feature>
<proteinExistence type="predicted"/>
<keyword evidence="1" id="KW-0732">Signal</keyword>
<comment type="caution">
    <text evidence="2">The sequence shown here is derived from an EMBL/GenBank/DDBJ whole genome shotgun (WGS) entry which is preliminary data.</text>
</comment>
<sequence length="130" mass="13195">MERSSLSGIIFGAAIACLSFSAHAVNDYHVAATVIADGQVLGTPSMLVSGGKEASVSVSGDNGYELAITITSDNANSAMAETSLSAAGRTIEPSVMVILGEQTGVKDGALELKLTVESAADDQDDFMPSP</sequence>
<protein>
    <submittedName>
        <fullName evidence="2">Uncharacterized protein</fullName>
    </submittedName>
</protein>
<dbReference type="EMBL" id="JBHRTL010000030">
    <property type="protein sequence ID" value="MFC3156318.1"/>
    <property type="molecule type" value="Genomic_DNA"/>
</dbReference>
<feature type="chain" id="PRO_5045691236" evidence="1">
    <location>
        <begin position="25"/>
        <end position="130"/>
    </location>
</feature>
<evidence type="ECO:0000313" key="3">
    <source>
        <dbReference type="Proteomes" id="UP001595548"/>
    </source>
</evidence>
<gene>
    <name evidence="2" type="ORF">ACFOEB_13990</name>
</gene>
<keyword evidence="3" id="KW-1185">Reference proteome</keyword>
<evidence type="ECO:0000256" key="1">
    <source>
        <dbReference type="SAM" id="SignalP"/>
    </source>
</evidence>
<name>A0ABV7HR10_9GAMM</name>
<dbReference type="PROSITE" id="PS51257">
    <property type="entry name" value="PROKAR_LIPOPROTEIN"/>
    <property type="match status" value="1"/>
</dbReference>
<reference evidence="3" key="1">
    <citation type="journal article" date="2019" name="Int. J. Syst. Evol. Microbiol.">
        <title>The Global Catalogue of Microorganisms (GCM) 10K type strain sequencing project: providing services to taxonomists for standard genome sequencing and annotation.</title>
        <authorList>
            <consortium name="The Broad Institute Genomics Platform"/>
            <consortium name="The Broad Institute Genome Sequencing Center for Infectious Disease"/>
            <person name="Wu L."/>
            <person name="Ma J."/>
        </authorList>
    </citation>
    <scope>NUCLEOTIDE SEQUENCE [LARGE SCALE GENOMIC DNA]</scope>
    <source>
        <strain evidence="3">KCTC 52141</strain>
    </source>
</reference>
<accession>A0ABV7HR10</accession>
<dbReference type="Proteomes" id="UP001595548">
    <property type="component" value="Unassembled WGS sequence"/>
</dbReference>
<evidence type="ECO:0000313" key="2">
    <source>
        <dbReference type="EMBL" id="MFC3156318.1"/>
    </source>
</evidence>
<organism evidence="2 3">
    <name type="scientific">Gilvimarinus japonicus</name>
    <dbReference type="NCBI Taxonomy" id="1796469"/>
    <lineage>
        <taxon>Bacteria</taxon>
        <taxon>Pseudomonadati</taxon>
        <taxon>Pseudomonadota</taxon>
        <taxon>Gammaproteobacteria</taxon>
        <taxon>Cellvibrionales</taxon>
        <taxon>Cellvibrionaceae</taxon>
        <taxon>Gilvimarinus</taxon>
    </lineage>
</organism>
<dbReference type="RefSeq" id="WP_382417501.1">
    <property type="nucleotide sequence ID" value="NZ_AP031500.1"/>
</dbReference>